<evidence type="ECO:0000313" key="1">
    <source>
        <dbReference type="EMBL" id="RUS23726.1"/>
    </source>
</evidence>
<evidence type="ECO:0000313" key="2">
    <source>
        <dbReference type="Proteomes" id="UP000274822"/>
    </source>
</evidence>
<dbReference type="Proteomes" id="UP000274822">
    <property type="component" value="Unassembled WGS sequence"/>
</dbReference>
<comment type="caution">
    <text evidence="1">The sequence shown here is derived from an EMBL/GenBank/DDBJ whole genome shotgun (WGS) entry which is preliminary data.</text>
</comment>
<proteinExistence type="predicted"/>
<sequence length="326" mass="36765">MSPRTWYTTTYANTKILTPPVKVPDAQSKIFDGLIEGKLENLREGLRERFLPPRISPDPHHPHAIDDPLAGMRYELVKILDGLSHDLHADRLNPQNTDEPPLPICCDFQFLRIQNYKNPSFFVPGVPMGTQHVGIMGFCGEPDPTEVLLMLATETELKEKERSGRAILTVLEREREYRRGEMRAGFHNYNNLTVSPATVVDTNSGNLSHPYRLHNGSVSTGASGAPVVRASQPQVFSYMHVSGTPHYVTNPPIQPTSTAVQQGELDEVSLRPDSDRFQNVMISVNHPEYRKLYQEIVWPEIRTIVDAPKFPGDVREALAFYVSNRE</sequence>
<protein>
    <submittedName>
        <fullName evidence="1">Uncharacterized protein</fullName>
    </submittedName>
</protein>
<dbReference type="EMBL" id="RBNJ01018784">
    <property type="protein sequence ID" value="RUS23726.1"/>
    <property type="molecule type" value="Genomic_DNA"/>
</dbReference>
<dbReference type="AlphaFoldDB" id="A0A433Q1T5"/>
<keyword evidence="2" id="KW-1185">Reference proteome</keyword>
<accession>A0A433Q1T5</accession>
<name>A0A433Q1T5_9FUNG</name>
<reference evidence="1 2" key="1">
    <citation type="journal article" date="2018" name="New Phytol.">
        <title>Phylogenomics of Endogonaceae and evolution of mycorrhizas within Mucoromycota.</title>
        <authorList>
            <person name="Chang Y."/>
            <person name="Desiro A."/>
            <person name="Na H."/>
            <person name="Sandor L."/>
            <person name="Lipzen A."/>
            <person name="Clum A."/>
            <person name="Barry K."/>
            <person name="Grigoriev I.V."/>
            <person name="Martin F.M."/>
            <person name="Stajich J.E."/>
            <person name="Smith M.E."/>
            <person name="Bonito G."/>
            <person name="Spatafora J.W."/>
        </authorList>
    </citation>
    <scope>NUCLEOTIDE SEQUENCE [LARGE SCALE GENOMIC DNA]</scope>
    <source>
        <strain evidence="1 2">AD002</strain>
    </source>
</reference>
<gene>
    <name evidence="1" type="ORF">BC938DRAFT_474712</name>
</gene>
<organism evidence="1 2">
    <name type="scientific">Jimgerdemannia flammicorona</name>
    <dbReference type="NCBI Taxonomy" id="994334"/>
    <lineage>
        <taxon>Eukaryota</taxon>
        <taxon>Fungi</taxon>
        <taxon>Fungi incertae sedis</taxon>
        <taxon>Mucoromycota</taxon>
        <taxon>Mucoromycotina</taxon>
        <taxon>Endogonomycetes</taxon>
        <taxon>Endogonales</taxon>
        <taxon>Endogonaceae</taxon>
        <taxon>Jimgerdemannia</taxon>
    </lineage>
</organism>